<protein>
    <submittedName>
        <fullName evidence="6">Glycosyltransferase</fullName>
    </submittedName>
</protein>
<accession>A0ABR9VZT9</accession>
<dbReference type="Proteomes" id="UP000644727">
    <property type="component" value="Unassembled WGS sequence"/>
</dbReference>
<dbReference type="RefSeq" id="WP_193865132.1">
    <property type="nucleotide sequence ID" value="NZ_JADEYR010000002.1"/>
</dbReference>
<comment type="caution">
    <text evidence="6">The sequence shown here is derived from an EMBL/GenBank/DDBJ whole genome shotgun (WGS) entry which is preliminary data.</text>
</comment>
<dbReference type="InterPro" id="IPR029044">
    <property type="entry name" value="Nucleotide-diphossugar_trans"/>
</dbReference>
<evidence type="ECO:0000256" key="1">
    <source>
        <dbReference type="ARBA" id="ARBA00004776"/>
    </source>
</evidence>
<reference evidence="6 7" key="1">
    <citation type="submission" date="2020-10" db="EMBL/GenBank/DDBJ databases">
        <title>Draft genome and description of Brachybacterium epidermidis sp nov.</title>
        <authorList>
            <person name="Boxberger M."/>
            <person name="La Scola B."/>
        </authorList>
    </citation>
    <scope>NUCLEOTIDE SEQUENCE [LARGE SCALE GENOMIC DNA]</scope>
    <source>
        <strain evidence="6 7">Marseille-Q2903</strain>
    </source>
</reference>
<proteinExistence type="inferred from homology"/>
<dbReference type="PANTHER" id="PTHR43179:SF12">
    <property type="entry name" value="GALACTOFURANOSYLTRANSFERASE GLFT2"/>
    <property type="match status" value="1"/>
</dbReference>
<feature type="domain" description="Glycosyltransferase 2-like" evidence="5">
    <location>
        <begin position="5"/>
        <end position="110"/>
    </location>
</feature>
<dbReference type="InterPro" id="IPR001173">
    <property type="entry name" value="Glyco_trans_2-like"/>
</dbReference>
<evidence type="ECO:0000313" key="7">
    <source>
        <dbReference type="Proteomes" id="UP000644727"/>
    </source>
</evidence>
<dbReference type="EMBL" id="JADEYR010000002">
    <property type="protein sequence ID" value="MBE9403398.1"/>
    <property type="molecule type" value="Genomic_DNA"/>
</dbReference>
<keyword evidence="7" id="KW-1185">Reference proteome</keyword>
<keyword evidence="4" id="KW-0808">Transferase</keyword>
<comment type="pathway">
    <text evidence="1">Cell wall biogenesis; cell wall polysaccharide biosynthesis.</text>
</comment>
<dbReference type="SUPFAM" id="SSF53448">
    <property type="entry name" value="Nucleotide-diphospho-sugar transferases"/>
    <property type="match status" value="1"/>
</dbReference>
<evidence type="ECO:0000256" key="3">
    <source>
        <dbReference type="ARBA" id="ARBA00022676"/>
    </source>
</evidence>
<keyword evidence="3" id="KW-0328">Glycosyltransferase</keyword>
<evidence type="ECO:0000256" key="4">
    <source>
        <dbReference type="ARBA" id="ARBA00022679"/>
    </source>
</evidence>
<dbReference type="Pfam" id="PF00535">
    <property type="entry name" value="Glycos_transf_2"/>
    <property type="match status" value="1"/>
</dbReference>
<sequence length="300" mass="32201">MIDVSVVICALNEERRIGRQLAALDAQIDAPPFEVIVVDNGSTDGTVAVVQEWIRSSPHAAVGMRVVDASNTPGIPAARNAGARAAEGRVLAYCDADDEVQPGWVAAIAHGVQGTTIAGGRLIAFASDGTCRGDLYGGLVATSYLPHIGCANAAVDRLTFLEVGGFDESLPRYGFEDVDLSWRMQEAGHQIVYLPDAVVHFFLSGSRASVRKRFELGKGRVLMARRFPRYDANDYTVRSTVRDAGRAGGCLLRTLVTQRQIDTRLASQAVAAAGRVAGAVVYRKSSIPPRRLLADRPEPR</sequence>
<evidence type="ECO:0000259" key="5">
    <source>
        <dbReference type="Pfam" id="PF00535"/>
    </source>
</evidence>
<evidence type="ECO:0000313" key="6">
    <source>
        <dbReference type="EMBL" id="MBE9403398.1"/>
    </source>
</evidence>
<comment type="similarity">
    <text evidence="2">Belongs to the glycosyltransferase 2 family.</text>
</comment>
<name>A0ABR9VZT9_9MICO</name>
<evidence type="ECO:0000256" key="2">
    <source>
        <dbReference type="ARBA" id="ARBA00006739"/>
    </source>
</evidence>
<dbReference type="Gene3D" id="3.90.550.10">
    <property type="entry name" value="Spore Coat Polysaccharide Biosynthesis Protein SpsA, Chain A"/>
    <property type="match status" value="1"/>
</dbReference>
<organism evidence="6 7">
    <name type="scientific">Brachybacterium epidermidis</name>
    <dbReference type="NCBI Taxonomy" id="2781983"/>
    <lineage>
        <taxon>Bacteria</taxon>
        <taxon>Bacillati</taxon>
        <taxon>Actinomycetota</taxon>
        <taxon>Actinomycetes</taxon>
        <taxon>Micrococcales</taxon>
        <taxon>Dermabacteraceae</taxon>
        <taxon>Brachybacterium</taxon>
    </lineage>
</organism>
<gene>
    <name evidence="6" type="ORF">IOE58_04045</name>
</gene>
<dbReference type="PANTHER" id="PTHR43179">
    <property type="entry name" value="RHAMNOSYLTRANSFERASE WBBL"/>
    <property type="match status" value="1"/>
</dbReference>